<feature type="compositionally biased region" description="Polar residues" evidence="1">
    <location>
        <begin position="38"/>
        <end position="54"/>
    </location>
</feature>
<feature type="region of interest" description="Disordered" evidence="1">
    <location>
        <begin position="141"/>
        <end position="197"/>
    </location>
</feature>
<organism evidence="2 3">
    <name type="scientific">Cylicocyclus nassatus</name>
    <name type="common">Nematode worm</name>
    <dbReference type="NCBI Taxonomy" id="53992"/>
    <lineage>
        <taxon>Eukaryota</taxon>
        <taxon>Metazoa</taxon>
        <taxon>Ecdysozoa</taxon>
        <taxon>Nematoda</taxon>
        <taxon>Chromadorea</taxon>
        <taxon>Rhabditida</taxon>
        <taxon>Rhabditina</taxon>
        <taxon>Rhabditomorpha</taxon>
        <taxon>Strongyloidea</taxon>
        <taxon>Strongylidae</taxon>
        <taxon>Cylicocyclus</taxon>
    </lineage>
</organism>
<feature type="region of interest" description="Disordered" evidence="1">
    <location>
        <begin position="546"/>
        <end position="619"/>
    </location>
</feature>
<comment type="caution">
    <text evidence="2">The sequence shown here is derived from an EMBL/GenBank/DDBJ whole genome shotgun (WGS) entry which is preliminary data.</text>
</comment>
<feature type="compositionally biased region" description="Polar residues" evidence="1">
    <location>
        <begin position="61"/>
        <end position="79"/>
    </location>
</feature>
<evidence type="ECO:0000313" key="3">
    <source>
        <dbReference type="Proteomes" id="UP001176961"/>
    </source>
</evidence>
<keyword evidence="3" id="KW-1185">Reference proteome</keyword>
<dbReference type="AlphaFoldDB" id="A0AA36GF87"/>
<gene>
    <name evidence="2" type="ORF">CYNAS_LOCUS786</name>
</gene>
<feature type="compositionally biased region" description="Gly residues" evidence="1">
    <location>
        <begin position="167"/>
        <end position="191"/>
    </location>
</feature>
<sequence>MYTDATIDTTNDITSRSERLRRFDERRAAFLARLAERGQQQSSGRAEETPTTSRGRVEPSDQPSTSTVDPRDLPSTSQEEFGDYQASEVRASEQPSTSQTLSGYVTPATTPATPKPGSLEEEEKKTESAFTKLLQGLSAAFESAKKGQPSTYPRPPDMSEEDRENNGGNGERGGNGNAGNGNGGNDGNGGNGDRRNQQAQDEMAGYNPPDLYASSKLLGTRLEGFTGDSDKAFEEFLEDYRELVDNLHIPHVYAKSLLPLFLAGGAKVNYQTLKPAEKATWEAMTKALATKFKNQAMLTKKTQRFTYPRPPKMSDEDNNGGNGGNGGGNGGNGNNNNGNNNNGKVQDFILESSPTFKTKREVKYLVDTENRQSRYELILAQTLPIAQRIFGIADIEVPPFEAQPITDVLLLREIKLWNITNADFLRRARMYAIEDIRKNVLRTIRYAEYRYRQIAWLQAIETKRPLNYAEHALSKIFSSMEIDMDSIKLKSKPAPFFQAEDLARQPPKEAAKTTTKLTSTVPAVTKPPVVIPSYVHSISKTKSLNPIDTRTTTATTSTAPATQAKTATTSARTTTTPPTKGQYLITTKPTTTAPRSAPTTTTATTTLKSVSPTTLRPTTTVPSGTTTIIQVTTTSIKPVISYERLIPLRPSNHIASPPHRHIKRTNNLLTSPAGDDYFDPIAIRRSFNNICMRQLLNNQRIHELSRADPT</sequence>
<dbReference type="Proteomes" id="UP001176961">
    <property type="component" value="Unassembled WGS sequence"/>
</dbReference>
<proteinExistence type="predicted"/>
<reference evidence="2" key="1">
    <citation type="submission" date="2023-07" db="EMBL/GenBank/DDBJ databases">
        <authorList>
            <consortium name="CYATHOMIX"/>
        </authorList>
    </citation>
    <scope>NUCLEOTIDE SEQUENCE</scope>
    <source>
        <strain evidence="2">N/A</strain>
    </source>
</reference>
<feature type="compositionally biased region" description="Polar residues" evidence="1">
    <location>
        <begin position="93"/>
        <end position="103"/>
    </location>
</feature>
<feature type="region of interest" description="Disordered" evidence="1">
    <location>
        <begin position="301"/>
        <end position="346"/>
    </location>
</feature>
<evidence type="ECO:0000313" key="2">
    <source>
        <dbReference type="EMBL" id="CAJ0588803.1"/>
    </source>
</evidence>
<feature type="compositionally biased region" description="Low complexity" evidence="1">
    <location>
        <begin position="549"/>
        <end position="619"/>
    </location>
</feature>
<feature type="compositionally biased region" description="Low complexity" evidence="1">
    <location>
        <begin position="334"/>
        <end position="343"/>
    </location>
</feature>
<feature type="compositionally biased region" description="Low complexity" evidence="1">
    <location>
        <begin position="106"/>
        <end position="116"/>
    </location>
</feature>
<name>A0AA36GF87_CYLNA</name>
<evidence type="ECO:0000256" key="1">
    <source>
        <dbReference type="SAM" id="MobiDB-lite"/>
    </source>
</evidence>
<protein>
    <submittedName>
        <fullName evidence="2">Uncharacterized protein</fullName>
    </submittedName>
</protein>
<feature type="compositionally biased region" description="Gly residues" evidence="1">
    <location>
        <begin position="320"/>
        <end position="333"/>
    </location>
</feature>
<dbReference type="EMBL" id="CATQJL010000001">
    <property type="protein sequence ID" value="CAJ0588803.1"/>
    <property type="molecule type" value="Genomic_DNA"/>
</dbReference>
<accession>A0AA36GF87</accession>
<feature type="region of interest" description="Disordered" evidence="1">
    <location>
        <begin position="31"/>
        <end position="128"/>
    </location>
</feature>